<dbReference type="GO" id="GO:0005634">
    <property type="term" value="C:nucleus"/>
    <property type="evidence" value="ECO:0007669"/>
    <property type="project" value="TreeGrafter"/>
</dbReference>
<dbReference type="EMBL" id="KQ965852">
    <property type="protein sequence ID" value="KXS09687.1"/>
    <property type="molecule type" value="Genomic_DNA"/>
</dbReference>
<keyword evidence="2" id="KW-0012">Acyltransferase</keyword>
<keyword evidence="3" id="KW-1185">Reference proteome</keyword>
<dbReference type="AlphaFoldDB" id="A0A138ZYV3"/>
<dbReference type="Gene3D" id="3.40.630.30">
    <property type="match status" value="1"/>
</dbReference>
<dbReference type="Pfam" id="PF00583">
    <property type="entry name" value="Acetyltransf_1"/>
    <property type="match status" value="1"/>
</dbReference>
<dbReference type="OrthoDB" id="10264707at2759"/>
<dbReference type="OMA" id="PRCSHNC"/>
<sequence>MSSAYGVIARPSAAVDLSTILPVHASLRDKTPVLVDRVDKATVDAASLEQMRELLNHEIRDGKTYPQETELDPEAFAAYFLSYDAFAARDAAGGELLGCFYIKPNFPGRCSHICNAGFLTMPAHRNRGVGRALATAFLRLAPALGYRASMFNLVFESNEASVRLWRSFGFREIGRVPEAGRLKVGPGGSEVWVDAIQFYYDFIEGEQGGVDAAQGR</sequence>
<protein>
    <submittedName>
        <fullName evidence="2">Acyl-CoA N-acyltransferase</fullName>
    </submittedName>
</protein>
<reference evidence="2 3" key="1">
    <citation type="journal article" date="2015" name="Genome Biol. Evol.">
        <title>Phylogenomic analyses indicate that early fungi evolved digesting cell walls of algal ancestors of land plants.</title>
        <authorList>
            <person name="Chang Y."/>
            <person name="Wang S."/>
            <person name="Sekimoto S."/>
            <person name="Aerts A.L."/>
            <person name="Choi C."/>
            <person name="Clum A."/>
            <person name="LaButti K.M."/>
            <person name="Lindquist E.A."/>
            <person name="Yee Ngan C."/>
            <person name="Ohm R.A."/>
            <person name="Salamov A.A."/>
            <person name="Grigoriev I.V."/>
            <person name="Spatafora J.W."/>
            <person name="Berbee M.L."/>
        </authorList>
    </citation>
    <scope>NUCLEOTIDE SEQUENCE [LARGE SCALE GENOMIC DNA]</scope>
    <source>
        <strain evidence="2 3">JEL478</strain>
    </source>
</reference>
<evidence type="ECO:0000313" key="2">
    <source>
        <dbReference type="EMBL" id="KXS09687.1"/>
    </source>
</evidence>
<accession>A0A138ZYV3</accession>
<organism evidence="2 3">
    <name type="scientific">Gonapodya prolifera (strain JEL478)</name>
    <name type="common">Monoblepharis prolifera</name>
    <dbReference type="NCBI Taxonomy" id="1344416"/>
    <lineage>
        <taxon>Eukaryota</taxon>
        <taxon>Fungi</taxon>
        <taxon>Fungi incertae sedis</taxon>
        <taxon>Chytridiomycota</taxon>
        <taxon>Chytridiomycota incertae sedis</taxon>
        <taxon>Monoblepharidomycetes</taxon>
        <taxon>Monoblepharidales</taxon>
        <taxon>Gonapodyaceae</taxon>
        <taxon>Gonapodya</taxon>
    </lineage>
</organism>
<dbReference type="GO" id="GO:0046941">
    <property type="term" value="F:azetidine-2-carboxylic acid acetyltransferase activity"/>
    <property type="evidence" value="ECO:0007669"/>
    <property type="project" value="EnsemblFungi"/>
</dbReference>
<gene>
    <name evidence="2" type="ORF">M427DRAFT_63578</name>
</gene>
<keyword evidence="2" id="KW-0808">Transferase</keyword>
<dbReference type="STRING" id="1344416.A0A138ZYV3"/>
<dbReference type="PANTHER" id="PTHR43138">
    <property type="entry name" value="ACETYLTRANSFERASE, GNAT FAMILY"/>
    <property type="match status" value="1"/>
</dbReference>
<evidence type="ECO:0000259" key="1">
    <source>
        <dbReference type="PROSITE" id="PS51186"/>
    </source>
</evidence>
<name>A0A138ZYV3_GONPJ</name>
<dbReference type="CDD" id="cd04301">
    <property type="entry name" value="NAT_SF"/>
    <property type="match status" value="1"/>
</dbReference>
<dbReference type="PANTHER" id="PTHR43138:SF1">
    <property type="entry name" value="N-ACETYLTRANSFERASE ACA1"/>
    <property type="match status" value="1"/>
</dbReference>
<dbReference type="InterPro" id="IPR052742">
    <property type="entry name" value="Mito_N-acetyltransferase"/>
</dbReference>
<proteinExistence type="predicted"/>
<feature type="domain" description="N-acetyltransferase" evidence="1">
    <location>
        <begin position="38"/>
        <end position="203"/>
    </location>
</feature>
<dbReference type="SUPFAM" id="SSF55729">
    <property type="entry name" value="Acyl-CoA N-acyltransferases (Nat)"/>
    <property type="match status" value="1"/>
</dbReference>
<dbReference type="InterPro" id="IPR000182">
    <property type="entry name" value="GNAT_dom"/>
</dbReference>
<dbReference type="PROSITE" id="PS51186">
    <property type="entry name" value="GNAT"/>
    <property type="match status" value="1"/>
</dbReference>
<dbReference type="Proteomes" id="UP000070544">
    <property type="component" value="Unassembled WGS sequence"/>
</dbReference>
<dbReference type="InterPro" id="IPR016181">
    <property type="entry name" value="Acyl_CoA_acyltransferase"/>
</dbReference>
<evidence type="ECO:0000313" key="3">
    <source>
        <dbReference type="Proteomes" id="UP000070544"/>
    </source>
</evidence>